<accession>A0AAV7F5L0</accession>
<name>A0AAV7F5L0_ARIFI</name>
<comment type="caution">
    <text evidence="1">The sequence shown here is derived from an EMBL/GenBank/DDBJ whole genome shotgun (WGS) entry which is preliminary data.</text>
</comment>
<dbReference type="Proteomes" id="UP000825729">
    <property type="component" value="Unassembled WGS sequence"/>
</dbReference>
<protein>
    <submittedName>
        <fullName evidence="1">Uncharacterized protein</fullName>
    </submittedName>
</protein>
<evidence type="ECO:0000313" key="2">
    <source>
        <dbReference type="Proteomes" id="UP000825729"/>
    </source>
</evidence>
<sequence>MELGDPLGVGVGVGASVDDVQYKLSGPRTREIAAIVSRPTLAVTAAFFSVCSPAPRVYEMCPLRFILVFFSAALAGYFAWRSFRETPGEIVDDREPDSKIYSNDSQQEIGFGKTLQNVFWVFVDMASGRYLWRNWGQIKERH</sequence>
<dbReference type="PANTHER" id="PTHR34132">
    <property type="entry name" value="EMB|CAB87627.1-RELATED"/>
    <property type="match status" value="1"/>
</dbReference>
<organism evidence="1 2">
    <name type="scientific">Aristolochia fimbriata</name>
    <name type="common">White veined hardy Dutchman's pipe vine</name>
    <dbReference type="NCBI Taxonomy" id="158543"/>
    <lineage>
        <taxon>Eukaryota</taxon>
        <taxon>Viridiplantae</taxon>
        <taxon>Streptophyta</taxon>
        <taxon>Embryophyta</taxon>
        <taxon>Tracheophyta</taxon>
        <taxon>Spermatophyta</taxon>
        <taxon>Magnoliopsida</taxon>
        <taxon>Magnoliidae</taxon>
        <taxon>Piperales</taxon>
        <taxon>Aristolochiaceae</taxon>
        <taxon>Aristolochia</taxon>
    </lineage>
</organism>
<reference evidence="1 2" key="1">
    <citation type="submission" date="2021-07" db="EMBL/GenBank/DDBJ databases">
        <title>The Aristolochia fimbriata genome: insights into angiosperm evolution, floral development and chemical biosynthesis.</title>
        <authorList>
            <person name="Jiao Y."/>
        </authorList>
    </citation>
    <scope>NUCLEOTIDE SEQUENCE [LARGE SCALE GENOMIC DNA]</scope>
    <source>
        <strain evidence="1">IBCAS-2021</strain>
        <tissue evidence="1">Leaf</tissue>
    </source>
</reference>
<evidence type="ECO:0000313" key="1">
    <source>
        <dbReference type="EMBL" id="KAG9456412.1"/>
    </source>
</evidence>
<gene>
    <name evidence="1" type="ORF">H6P81_000920</name>
</gene>
<dbReference type="AlphaFoldDB" id="A0AAV7F5L0"/>
<dbReference type="PANTHER" id="PTHR34132:SF2">
    <property type="entry name" value="EMB|CAB87627.1-RELATED"/>
    <property type="match status" value="1"/>
</dbReference>
<proteinExistence type="predicted"/>
<dbReference type="EMBL" id="JAINDJ010000002">
    <property type="protein sequence ID" value="KAG9456412.1"/>
    <property type="molecule type" value="Genomic_DNA"/>
</dbReference>
<keyword evidence="2" id="KW-1185">Reference proteome</keyword>